<gene>
    <name evidence="1" type="ORF">SDC9_207628</name>
</gene>
<proteinExistence type="predicted"/>
<comment type="caution">
    <text evidence="1">The sequence shown here is derived from an EMBL/GenBank/DDBJ whole genome shotgun (WGS) entry which is preliminary data.</text>
</comment>
<name>A0A645J903_9ZZZZ</name>
<dbReference type="AlphaFoldDB" id="A0A645J903"/>
<evidence type="ECO:0000313" key="1">
    <source>
        <dbReference type="EMBL" id="MPN59906.1"/>
    </source>
</evidence>
<accession>A0A645J903</accession>
<reference evidence="1" key="1">
    <citation type="submission" date="2019-08" db="EMBL/GenBank/DDBJ databases">
        <authorList>
            <person name="Kucharzyk K."/>
            <person name="Murdoch R.W."/>
            <person name="Higgins S."/>
            <person name="Loffler F."/>
        </authorList>
    </citation>
    <scope>NUCLEOTIDE SEQUENCE</scope>
</reference>
<organism evidence="1">
    <name type="scientific">bioreactor metagenome</name>
    <dbReference type="NCBI Taxonomy" id="1076179"/>
    <lineage>
        <taxon>unclassified sequences</taxon>
        <taxon>metagenomes</taxon>
        <taxon>ecological metagenomes</taxon>
    </lineage>
</organism>
<sequence length="109" mass="11075">MPIAAGLGIHAFAASGPGVDDPIDAAFTHQQAKHQLVAAVQPGRLAPAAARQPGGAQQAVGERGFRREVGRGHPVAQMDVGQAHCAAVGQGKCDRPQAQHHSLAPVGVL</sequence>
<protein>
    <submittedName>
        <fullName evidence="1">Uncharacterized protein</fullName>
    </submittedName>
</protein>
<dbReference type="EMBL" id="VSSQ01134464">
    <property type="protein sequence ID" value="MPN59906.1"/>
    <property type="molecule type" value="Genomic_DNA"/>
</dbReference>